<dbReference type="EMBL" id="LT598480">
    <property type="protein sequence ID" value="SCV04633.1"/>
    <property type="molecule type" value="Genomic_DNA"/>
</dbReference>
<keyword evidence="3" id="KW-1185">Reference proteome</keyword>
<dbReference type="InterPro" id="IPR000182">
    <property type="entry name" value="GNAT_dom"/>
</dbReference>
<dbReference type="OrthoDB" id="4032782at2759"/>
<evidence type="ECO:0000313" key="2">
    <source>
        <dbReference type="EMBL" id="SCV04633.1"/>
    </source>
</evidence>
<reference evidence="3" key="1">
    <citation type="submission" date="2016-03" db="EMBL/GenBank/DDBJ databases">
        <authorList>
            <person name="Devillers Hugo."/>
        </authorList>
    </citation>
    <scope>NUCLEOTIDE SEQUENCE [LARGE SCALE GENOMIC DNA]</scope>
</reference>
<dbReference type="PANTHER" id="PTHR43617:SF20">
    <property type="entry name" value="N-ALPHA-ACETYLTRANSFERASE RIMI"/>
    <property type="match status" value="1"/>
</dbReference>
<dbReference type="CDD" id="cd04301">
    <property type="entry name" value="NAT_SF"/>
    <property type="match status" value="1"/>
</dbReference>
<dbReference type="Gene3D" id="3.40.630.30">
    <property type="match status" value="1"/>
</dbReference>
<dbReference type="AlphaFoldDB" id="A0A1G4KJ89"/>
<sequence length="172" mass="19521">MYSFRKATLEDFDQIWSILESARELLKTQNIDQWQNGYPNRKVIKTDIKAGRSYVLVHEDGALAAMGAILVGIDPVYTAIDGKWAESAGEEDYASIHRTAISPEFRGKGISSIMMSGLVKICAELGYKDIRTDTHKDNKVMQRVLTKSGFEYRGEIYQGDQAWRQAYQFLLT</sequence>
<dbReference type="InterPro" id="IPR016181">
    <property type="entry name" value="Acyl_CoA_acyltransferase"/>
</dbReference>
<dbReference type="Proteomes" id="UP000191144">
    <property type="component" value="Chromosome H"/>
</dbReference>
<evidence type="ECO:0000313" key="3">
    <source>
        <dbReference type="Proteomes" id="UP000191144"/>
    </source>
</evidence>
<proteinExistence type="predicted"/>
<dbReference type="SUPFAM" id="SSF55729">
    <property type="entry name" value="Acyl-CoA N-acyltransferases (Nat)"/>
    <property type="match status" value="1"/>
</dbReference>
<evidence type="ECO:0000259" key="1">
    <source>
        <dbReference type="PROSITE" id="PS51186"/>
    </source>
</evidence>
<organism evidence="2 3">
    <name type="scientific">Lachancea meyersii CBS 8951</name>
    <dbReference type="NCBI Taxonomy" id="1266667"/>
    <lineage>
        <taxon>Eukaryota</taxon>
        <taxon>Fungi</taxon>
        <taxon>Dikarya</taxon>
        <taxon>Ascomycota</taxon>
        <taxon>Saccharomycotina</taxon>
        <taxon>Saccharomycetes</taxon>
        <taxon>Saccharomycetales</taxon>
        <taxon>Saccharomycetaceae</taxon>
        <taxon>Lachancea</taxon>
    </lineage>
</organism>
<name>A0A1G4KJ89_9SACH</name>
<dbReference type="InterPro" id="IPR050276">
    <property type="entry name" value="MshD_Acetyltransferase"/>
</dbReference>
<dbReference type="GO" id="GO:0016747">
    <property type="term" value="F:acyltransferase activity, transferring groups other than amino-acyl groups"/>
    <property type="evidence" value="ECO:0007669"/>
    <property type="project" value="InterPro"/>
</dbReference>
<gene>
    <name evidence="2" type="ORF">LAME_0H19988G</name>
</gene>
<feature type="domain" description="N-acetyltransferase" evidence="1">
    <location>
        <begin position="2"/>
        <end position="172"/>
    </location>
</feature>
<accession>A0A1G4KJ89</accession>
<dbReference type="Pfam" id="PF00583">
    <property type="entry name" value="Acetyltransf_1"/>
    <property type="match status" value="1"/>
</dbReference>
<protein>
    <submittedName>
        <fullName evidence="2">LAME_0H19988g1_1</fullName>
    </submittedName>
</protein>
<dbReference type="PANTHER" id="PTHR43617">
    <property type="entry name" value="L-AMINO ACID N-ACETYLTRANSFERASE"/>
    <property type="match status" value="1"/>
</dbReference>
<dbReference type="PROSITE" id="PS51186">
    <property type="entry name" value="GNAT"/>
    <property type="match status" value="1"/>
</dbReference>